<comment type="subcellular location">
    <subcellularLocation>
        <location evidence="1">Membrane</location>
    </subcellularLocation>
</comment>
<keyword evidence="12" id="KW-1185">Reference proteome</keyword>
<dbReference type="PRINTS" id="PR01176">
    <property type="entry name" value="GABABRECEPTR"/>
</dbReference>
<evidence type="ECO:0000256" key="6">
    <source>
        <dbReference type="ARBA" id="ARBA00023170"/>
    </source>
</evidence>
<keyword evidence="4" id="KW-0297">G-protein coupled receptor</keyword>
<dbReference type="CDD" id="cd06366">
    <property type="entry name" value="PBP1_GABAb_receptor"/>
    <property type="match status" value="1"/>
</dbReference>
<accession>A0AA88HZD6</accession>
<dbReference type="Proteomes" id="UP001187531">
    <property type="component" value="Unassembled WGS sequence"/>
</dbReference>
<dbReference type="PANTHER" id="PTHR10519">
    <property type="entry name" value="GABA-B RECEPTOR"/>
    <property type="match status" value="1"/>
</dbReference>
<dbReference type="SUPFAM" id="SSF53822">
    <property type="entry name" value="Periplasmic binding protein-like I"/>
    <property type="match status" value="1"/>
</dbReference>
<feature type="chain" id="PRO_5041645683" description="Receptor ligand binding region domain-containing protein" evidence="9">
    <location>
        <begin position="18"/>
        <end position="346"/>
    </location>
</feature>
<dbReference type="GO" id="GO:0007214">
    <property type="term" value="P:gamma-aminobutyric acid signaling pathway"/>
    <property type="evidence" value="ECO:0007669"/>
    <property type="project" value="TreeGrafter"/>
</dbReference>
<keyword evidence="9" id="KW-0732">Signal</keyword>
<evidence type="ECO:0000259" key="10">
    <source>
        <dbReference type="Pfam" id="PF01094"/>
    </source>
</evidence>
<proteinExistence type="predicted"/>
<keyword evidence="7" id="KW-0325">Glycoprotein</keyword>
<evidence type="ECO:0000313" key="11">
    <source>
        <dbReference type="EMBL" id="KAK2720038.1"/>
    </source>
</evidence>
<feature type="domain" description="Receptor ligand binding region" evidence="10">
    <location>
        <begin position="47"/>
        <end position="345"/>
    </location>
</feature>
<keyword evidence="5" id="KW-0472">Membrane</keyword>
<dbReference type="InterPro" id="IPR002455">
    <property type="entry name" value="GPCR3_GABA-B"/>
</dbReference>
<dbReference type="InterPro" id="IPR001828">
    <property type="entry name" value="ANF_lig-bd_rcpt"/>
</dbReference>
<protein>
    <recommendedName>
        <fullName evidence="10">Receptor ligand binding region domain-containing protein</fullName>
    </recommendedName>
</protein>
<feature type="non-terminal residue" evidence="11">
    <location>
        <position position="346"/>
    </location>
</feature>
<sequence length="346" mass="39322">MNFLIYYFLILAEFCRAGLPRTKSKVLHIGATFPISGKEGWQGGQACQPAVRLAFSDVNSRSDILRNYELKLHWNDSECEPGLGATVMYDLLYNDPTKVLLLAGCSTVSTTIAESAKMWNLLVVSFGGSSPALSDRARFPTLFRTHPSATVHNPTRVKLIQMFGWSRIAILHHTQEVFTSTITDLESKCREVGIEIIARQSFMQEATDAVRNLRRQDARIIVGLFYVAAARKVLCEVYKQGLYGKQHVWFFIGWYEDNWFEVNLEAEGIQCTKEEMRMAAEGHFTTEALNWNQDKQRTISGMTVDDFRRRLHLALKNSGYDIDHGRYPEGYQEAPLAYDAVWATAL</sequence>
<feature type="signal peptide" evidence="9">
    <location>
        <begin position="1"/>
        <end position="17"/>
    </location>
</feature>
<evidence type="ECO:0000256" key="5">
    <source>
        <dbReference type="ARBA" id="ARBA00023136"/>
    </source>
</evidence>
<dbReference type="InterPro" id="IPR028082">
    <property type="entry name" value="Peripla_BP_I"/>
</dbReference>
<organism evidence="11 12">
    <name type="scientific">Artemia franciscana</name>
    <name type="common">Brine shrimp</name>
    <name type="synonym">Artemia sanfranciscana</name>
    <dbReference type="NCBI Taxonomy" id="6661"/>
    <lineage>
        <taxon>Eukaryota</taxon>
        <taxon>Metazoa</taxon>
        <taxon>Ecdysozoa</taxon>
        <taxon>Arthropoda</taxon>
        <taxon>Crustacea</taxon>
        <taxon>Branchiopoda</taxon>
        <taxon>Anostraca</taxon>
        <taxon>Artemiidae</taxon>
        <taxon>Artemia</taxon>
    </lineage>
</organism>
<keyword evidence="6" id="KW-0675">Receptor</keyword>
<dbReference type="FunFam" id="3.40.50.2300:FF:000056">
    <property type="entry name" value="Gamma-aminobutyric acid type B receptor subunit 1"/>
    <property type="match status" value="1"/>
</dbReference>
<evidence type="ECO:0000256" key="8">
    <source>
        <dbReference type="ARBA" id="ARBA00023224"/>
    </source>
</evidence>
<evidence type="ECO:0000256" key="4">
    <source>
        <dbReference type="ARBA" id="ARBA00023040"/>
    </source>
</evidence>
<reference evidence="11" key="1">
    <citation type="submission" date="2023-07" db="EMBL/GenBank/DDBJ databases">
        <title>Chromosome-level genome assembly of Artemia franciscana.</title>
        <authorList>
            <person name="Jo E."/>
        </authorList>
    </citation>
    <scope>NUCLEOTIDE SEQUENCE</scope>
    <source>
        <tissue evidence="11">Whole body</tissue>
    </source>
</reference>
<dbReference type="PANTHER" id="PTHR10519:SF77">
    <property type="entry name" value="GAMMA-AMINOBUTYRIC ACID TYPE B RECEPTOR SUBUNIT 1"/>
    <property type="match status" value="1"/>
</dbReference>
<dbReference type="Pfam" id="PF01094">
    <property type="entry name" value="ANF_receptor"/>
    <property type="match status" value="1"/>
</dbReference>
<keyword evidence="2" id="KW-0812">Transmembrane</keyword>
<keyword evidence="3" id="KW-1133">Transmembrane helix</keyword>
<evidence type="ECO:0000256" key="2">
    <source>
        <dbReference type="ARBA" id="ARBA00022692"/>
    </source>
</evidence>
<dbReference type="GO" id="GO:0038039">
    <property type="term" value="C:G protein-coupled receptor heterodimeric complex"/>
    <property type="evidence" value="ECO:0007669"/>
    <property type="project" value="TreeGrafter"/>
</dbReference>
<evidence type="ECO:0000256" key="1">
    <source>
        <dbReference type="ARBA" id="ARBA00004370"/>
    </source>
</evidence>
<keyword evidence="8" id="KW-0807">Transducer</keyword>
<name>A0AA88HZD6_ARTSF</name>
<evidence type="ECO:0000313" key="12">
    <source>
        <dbReference type="Proteomes" id="UP001187531"/>
    </source>
</evidence>
<evidence type="ECO:0000256" key="3">
    <source>
        <dbReference type="ARBA" id="ARBA00022989"/>
    </source>
</evidence>
<dbReference type="GO" id="GO:0004965">
    <property type="term" value="F:G protein-coupled GABA receptor activity"/>
    <property type="evidence" value="ECO:0007669"/>
    <property type="project" value="InterPro"/>
</dbReference>
<evidence type="ECO:0000256" key="7">
    <source>
        <dbReference type="ARBA" id="ARBA00023180"/>
    </source>
</evidence>
<dbReference type="Gene3D" id="3.40.50.2300">
    <property type="match status" value="2"/>
</dbReference>
<evidence type="ECO:0000256" key="9">
    <source>
        <dbReference type="SAM" id="SignalP"/>
    </source>
</evidence>
<gene>
    <name evidence="11" type="ORF">QYM36_004076</name>
</gene>
<dbReference type="EMBL" id="JAVRJZ010000007">
    <property type="protein sequence ID" value="KAK2720038.1"/>
    <property type="molecule type" value="Genomic_DNA"/>
</dbReference>
<dbReference type="PRINTS" id="PR01177">
    <property type="entry name" value="GABAB1RECPTR"/>
</dbReference>
<dbReference type="AlphaFoldDB" id="A0AA88HZD6"/>
<comment type="caution">
    <text evidence="11">The sequence shown here is derived from an EMBL/GenBank/DDBJ whole genome shotgun (WGS) entry which is preliminary data.</text>
</comment>